<evidence type="ECO:0000313" key="3">
    <source>
        <dbReference type="Proteomes" id="UP000198500"/>
    </source>
</evidence>
<name>A0A1H2Q6U5_9GAMM</name>
<evidence type="ECO:0000313" key="2">
    <source>
        <dbReference type="EMBL" id="SDW02893.1"/>
    </source>
</evidence>
<sequence>MRSSILGAMLLLLLPNLALAQQLWGPTTPGMTPDEVVQAVDGAYLHESGDRLATGAIEAARRDGYELAGEAFTQRFFFLNDGLTQVTMSLDNTRDFDAMQGLIDSLSEEMRERYGEATDSEITTTGLMRQAKVGWVDGRRKIRIFSMTMGEDDALLNVNYQAYFAD</sequence>
<organism evidence="2 3">
    <name type="scientific">Aidingimonas halophila</name>
    <dbReference type="NCBI Taxonomy" id="574349"/>
    <lineage>
        <taxon>Bacteria</taxon>
        <taxon>Pseudomonadati</taxon>
        <taxon>Pseudomonadota</taxon>
        <taxon>Gammaproteobacteria</taxon>
        <taxon>Oceanospirillales</taxon>
        <taxon>Halomonadaceae</taxon>
        <taxon>Aidingimonas</taxon>
    </lineage>
</organism>
<gene>
    <name evidence="2" type="ORF">SAMN05443545_1019</name>
</gene>
<proteinExistence type="predicted"/>
<feature type="chain" id="PRO_5011581256" evidence="1">
    <location>
        <begin position="21"/>
        <end position="166"/>
    </location>
</feature>
<evidence type="ECO:0000256" key="1">
    <source>
        <dbReference type="SAM" id="SignalP"/>
    </source>
</evidence>
<dbReference type="RefSeq" id="WP_092567440.1">
    <property type="nucleotide sequence ID" value="NZ_BMXH01000001.1"/>
</dbReference>
<feature type="signal peptide" evidence="1">
    <location>
        <begin position="1"/>
        <end position="20"/>
    </location>
</feature>
<reference evidence="2 3" key="1">
    <citation type="submission" date="2016-10" db="EMBL/GenBank/DDBJ databases">
        <authorList>
            <person name="de Groot N.N."/>
        </authorList>
    </citation>
    <scope>NUCLEOTIDE SEQUENCE [LARGE SCALE GENOMIC DNA]</scope>
    <source>
        <strain evidence="2 3">DSM 19219</strain>
    </source>
</reference>
<dbReference type="STRING" id="574349.SAMN05443545_1019"/>
<keyword evidence="3" id="KW-1185">Reference proteome</keyword>
<accession>A0A1H2Q6U5</accession>
<keyword evidence="1" id="KW-0732">Signal</keyword>
<dbReference type="Proteomes" id="UP000198500">
    <property type="component" value="Unassembled WGS sequence"/>
</dbReference>
<protein>
    <submittedName>
        <fullName evidence="2">Uncharacterized protein</fullName>
    </submittedName>
</protein>
<dbReference type="AlphaFoldDB" id="A0A1H2Q6U5"/>
<dbReference type="OrthoDB" id="6164318at2"/>
<dbReference type="EMBL" id="FNNI01000001">
    <property type="protein sequence ID" value="SDW02893.1"/>
    <property type="molecule type" value="Genomic_DNA"/>
</dbReference>